<comment type="subcellular location">
    <subcellularLocation>
        <location evidence="3">Endoplasmic reticulum</location>
    </subcellularLocation>
    <subcellularLocation>
        <location evidence="2">Mitochondrion membrane</location>
        <topology evidence="2">Multi-pass membrane protein</topology>
    </subcellularLocation>
    <subcellularLocation>
        <location evidence="1">Nucleus</location>
    </subcellularLocation>
</comment>
<evidence type="ECO:0000256" key="20">
    <source>
        <dbReference type="ARBA" id="ARBA00034922"/>
    </source>
</evidence>
<evidence type="ECO:0000256" key="23">
    <source>
        <dbReference type="SAM" id="Phobius"/>
    </source>
</evidence>
<feature type="transmembrane region" description="Helical" evidence="23">
    <location>
        <begin position="333"/>
        <end position="355"/>
    </location>
</feature>
<dbReference type="AlphaFoldDB" id="A0AA35X4Q9"/>
<feature type="transmembrane region" description="Helical" evidence="23">
    <location>
        <begin position="230"/>
        <end position="249"/>
    </location>
</feature>
<dbReference type="InterPro" id="IPR009061">
    <property type="entry name" value="DNA-bd_dom_put_sf"/>
</dbReference>
<keyword evidence="17" id="KW-0539">Nucleus</keyword>
<feature type="transmembrane region" description="Helical" evidence="23">
    <location>
        <begin position="380"/>
        <end position="403"/>
    </location>
</feature>
<dbReference type="GO" id="GO:0005783">
    <property type="term" value="C:endoplasmic reticulum"/>
    <property type="evidence" value="ECO:0007669"/>
    <property type="project" value="UniProtKB-SubCell"/>
</dbReference>
<keyword evidence="12" id="KW-0805">Transcription regulation</keyword>
<evidence type="ECO:0000256" key="3">
    <source>
        <dbReference type="ARBA" id="ARBA00004240"/>
    </source>
</evidence>
<dbReference type="PANTHER" id="PTHR13414:SF9">
    <property type="entry name" value="PROTON-COUPLED ZINC ANTIPORTER SLC30A9, MITOCHONDRIAL"/>
    <property type="match status" value="1"/>
</dbReference>
<dbReference type="GO" id="GO:0031966">
    <property type="term" value="C:mitochondrial membrane"/>
    <property type="evidence" value="ECO:0007669"/>
    <property type="project" value="UniProtKB-SubCell"/>
</dbReference>
<evidence type="ECO:0000256" key="7">
    <source>
        <dbReference type="ARBA" id="ARBA00022692"/>
    </source>
</evidence>
<evidence type="ECO:0000256" key="13">
    <source>
        <dbReference type="ARBA" id="ARBA00023065"/>
    </source>
</evidence>
<sequence length="559" mass="61206">MAAQSSLLSGVVFRATIGLPVCRQCYGALGSLGRPSPRGLGRAPRRRKASGLAVQEASGTKHPAASWLRVASWRRCMQTSTTHPHDDDSRKEAVELINKLTTGYWENTFITADRACEEYLLGPEDLGELTTRVVRSAHETTSSSNVVLYLKTDVERRAIEVWGSWPALEAELRRRQTAEKRRRNEGKVGLSALIAHLKKLHKDQSRMQREAQVYGGKEERVSFLTGSAKVVLLAIVSNFAVLVFKTVAYLHTGSAAMLSEAIHSLADMLNQCLLAVGIAQSIRRPDPDHPYGWSRARYVYSLISGVGIFFLGSGVTCYHGVSGIMHPPVLESLPVAFSVLAASLAVEGATLWVAVKQVRKSAQEAEMTFKSYVLRGRDPAAVTVLLEDSAAITGVLLAASMLGLAQYTGNTLYDAMGSIGIGGLLGFVALFLIQRNSSALVGQSIPREDLREIINLLESDVMIRSIHDVKATDMGADTVRFKAEVNFDGREVARAHVSRLDLETVLKEMQSFSTSADVERFLLLHGEHIVDVLGSEVDRIESKIKKHAPEVRHLDLEIL</sequence>
<keyword evidence="7 23" id="KW-0812">Transmembrane</keyword>
<evidence type="ECO:0000256" key="10">
    <source>
        <dbReference type="ARBA" id="ARBA00022906"/>
    </source>
</evidence>
<protein>
    <recommendedName>
        <fullName evidence="19">Proton-coupled zinc antiporter SLC30A9, mitochondrial</fullName>
    </recommendedName>
    <alternativeName>
        <fullName evidence="18">Solute carrier family 30 member 9</fullName>
    </alternativeName>
    <alternativeName>
        <fullName evidence="20">Zinc transporter 9</fullName>
    </alternativeName>
</protein>
<evidence type="ECO:0000256" key="12">
    <source>
        <dbReference type="ARBA" id="ARBA00023015"/>
    </source>
</evidence>
<dbReference type="Proteomes" id="UP001174909">
    <property type="component" value="Unassembled WGS sequence"/>
</dbReference>
<evidence type="ECO:0000256" key="21">
    <source>
        <dbReference type="ARBA" id="ARBA00048349"/>
    </source>
</evidence>
<dbReference type="InterPro" id="IPR040177">
    <property type="entry name" value="SLC30A9"/>
</dbReference>
<keyword evidence="16" id="KW-0804">Transcription</keyword>
<evidence type="ECO:0000256" key="9">
    <source>
        <dbReference type="ARBA" id="ARBA00022833"/>
    </source>
</evidence>
<organism evidence="25 26">
    <name type="scientific">Geodia barretti</name>
    <name type="common">Barrett's horny sponge</name>
    <dbReference type="NCBI Taxonomy" id="519541"/>
    <lineage>
        <taxon>Eukaryota</taxon>
        <taxon>Metazoa</taxon>
        <taxon>Porifera</taxon>
        <taxon>Demospongiae</taxon>
        <taxon>Heteroscleromorpha</taxon>
        <taxon>Tetractinellida</taxon>
        <taxon>Astrophorina</taxon>
        <taxon>Geodiidae</taxon>
        <taxon>Geodia</taxon>
    </lineage>
</organism>
<dbReference type="NCBIfam" id="TIGR01297">
    <property type="entry name" value="CDF"/>
    <property type="match status" value="1"/>
</dbReference>
<keyword evidence="5" id="KW-0813">Transport</keyword>
<keyword evidence="8" id="KW-0256">Endoplasmic reticulum</keyword>
<dbReference type="InterPro" id="IPR058533">
    <property type="entry name" value="Cation_efflux_TM"/>
</dbReference>
<evidence type="ECO:0000259" key="24">
    <source>
        <dbReference type="Pfam" id="PF01545"/>
    </source>
</evidence>
<dbReference type="InterPro" id="IPR037129">
    <property type="entry name" value="XPA_sf"/>
</dbReference>
<evidence type="ECO:0000256" key="15">
    <source>
        <dbReference type="ARBA" id="ARBA00023136"/>
    </source>
</evidence>
<keyword evidence="9" id="KW-0862">Zinc</keyword>
<dbReference type="InterPro" id="IPR027469">
    <property type="entry name" value="Cation_efflux_TMD_sf"/>
</dbReference>
<dbReference type="GO" id="GO:0006829">
    <property type="term" value="P:zinc ion transport"/>
    <property type="evidence" value="ECO:0007669"/>
    <property type="project" value="UniProtKB-KW"/>
</dbReference>
<evidence type="ECO:0000256" key="18">
    <source>
        <dbReference type="ARBA" id="ARBA00033405"/>
    </source>
</evidence>
<evidence type="ECO:0000256" key="2">
    <source>
        <dbReference type="ARBA" id="ARBA00004225"/>
    </source>
</evidence>
<keyword evidence="15 23" id="KW-0472">Membrane</keyword>
<dbReference type="GO" id="GO:0015297">
    <property type="term" value="F:antiporter activity"/>
    <property type="evidence" value="ECO:0007669"/>
    <property type="project" value="UniProtKB-KW"/>
</dbReference>
<feature type="region of interest" description="Disordered" evidence="22">
    <location>
        <begin position="36"/>
        <end position="60"/>
    </location>
</feature>
<comment type="catalytic activity">
    <reaction evidence="21">
        <text>Zn(2+)(in) + 2 H(+)(out) = Zn(2+)(out) + 2 H(+)(in)</text>
        <dbReference type="Rhea" id="RHEA:72627"/>
        <dbReference type="ChEBI" id="CHEBI:15378"/>
        <dbReference type="ChEBI" id="CHEBI:29105"/>
    </reaction>
</comment>
<evidence type="ECO:0000313" key="26">
    <source>
        <dbReference type="Proteomes" id="UP001174909"/>
    </source>
</evidence>
<evidence type="ECO:0000256" key="22">
    <source>
        <dbReference type="SAM" id="MobiDB-lite"/>
    </source>
</evidence>
<dbReference type="SUPFAM" id="SSF161111">
    <property type="entry name" value="Cation efflux protein transmembrane domain-like"/>
    <property type="match status" value="1"/>
</dbReference>
<dbReference type="Pfam" id="PF01545">
    <property type="entry name" value="Cation_efflux"/>
    <property type="match status" value="1"/>
</dbReference>
<evidence type="ECO:0000256" key="14">
    <source>
        <dbReference type="ARBA" id="ARBA00023128"/>
    </source>
</evidence>
<feature type="transmembrane region" description="Helical" evidence="23">
    <location>
        <begin position="299"/>
        <end position="321"/>
    </location>
</feature>
<proteinExistence type="inferred from homology"/>
<keyword evidence="6" id="KW-0050">Antiport</keyword>
<comment type="similarity">
    <text evidence="4">Belongs to the cation diffusion facilitator (CDF) transporter (TC 2.A.4) family. SLC30A subfamily.</text>
</comment>
<evidence type="ECO:0000256" key="4">
    <source>
        <dbReference type="ARBA" id="ARBA00008873"/>
    </source>
</evidence>
<evidence type="ECO:0000256" key="8">
    <source>
        <dbReference type="ARBA" id="ARBA00022824"/>
    </source>
</evidence>
<keyword evidence="14" id="KW-0496">Mitochondrion</keyword>
<dbReference type="GO" id="GO:0005634">
    <property type="term" value="C:nucleus"/>
    <property type="evidence" value="ECO:0007669"/>
    <property type="project" value="UniProtKB-SubCell"/>
</dbReference>
<keyword evidence="11 23" id="KW-1133">Transmembrane helix</keyword>
<keyword evidence="13" id="KW-0406">Ion transport</keyword>
<dbReference type="InterPro" id="IPR002524">
    <property type="entry name" value="Cation_efflux"/>
</dbReference>
<reference evidence="25" key="1">
    <citation type="submission" date="2023-03" db="EMBL/GenBank/DDBJ databases">
        <authorList>
            <person name="Steffen K."/>
            <person name="Cardenas P."/>
        </authorList>
    </citation>
    <scope>NUCLEOTIDE SEQUENCE</scope>
</reference>
<keyword evidence="10" id="KW-0864">Zinc transport</keyword>
<evidence type="ECO:0000256" key="1">
    <source>
        <dbReference type="ARBA" id="ARBA00004123"/>
    </source>
</evidence>
<evidence type="ECO:0000256" key="17">
    <source>
        <dbReference type="ARBA" id="ARBA00023242"/>
    </source>
</evidence>
<dbReference type="GO" id="GO:0006882">
    <property type="term" value="P:intracellular zinc ion homeostasis"/>
    <property type="evidence" value="ECO:0007669"/>
    <property type="project" value="TreeGrafter"/>
</dbReference>
<dbReference type="EMBL" id="CASHTH010002970">
    <property type="protein sequence ID" value="CAI8038020.1"/>
    <property type="molecule type" value="Genomic_DNA"/>
</dbReference>
<dbReference type="SUPFAM" id="SSF46955">
    <property type="entry name" value="Putative DNA-binding domain"/>
    <property type="match status" value="1"/>
</dbReference>
<accession>A0AA35X4Q9</accession>
<keyword evidence="26" id="KW-1185">Reference proteome</keyword>
<feature type="transmembrane region" description="Helical" evidence="23">
    <location>
        <begin position="415"/>
        <end position="433"/>
    </location>
</feature>
<evidence type="ECO:0000256" key="5">
    <source>
        <dbReference type="ARBA" id="ARBA00022448"/>
    </source>
</evidence>
<comment type="caution">
    <text evidence="25">The sequence shown here is derived from an EMBL/GenBank/DDBJ whole genome shotgun (WGS) entry which is preliminary data.</text>
</comment>
<feature type="domain" description="Cation efflux protein transmembrane" evidence="24">
    <location>
        <begin position="231"/>
        <end position="441"/>
    </location>
</feature>
<gene>
    <name evidence="25" type="ORF">GBAR_LOCUS21208</name>
</gene>
<evidence type="ECO:0000256" key="11">
    <source>
        <dbReference type="ARBA" id="ARBA00022989"/>
    </source>
</evidence>
<evidence type="ECO:0000256" key="6">
    <source>
        <dbReference type="ARBA" id="ARBA00022449"/>
    </source>
</evidence>
<evidence type="ECO:0000256" key="19">
    <source>
        <dbReference type="ARBA" id="ARBA00034845"/>
    </source>
</evidence>
<evidence type="ECO:0000313" key="25">
    <source>
        <dbReference type="EMBL" id="CAI8038020.1"/>
    </source>
</evidence>
<dbReference type="Gene3D" id="1.20.1510.10">
    <property type="entry name" value="Cation efflux protein transmembrane domain"/>
    <property type="match status" value="1"/>
</dbReference>
<dbReference type="PANTHER" id="PTHR13414">
    <property type="entry name" value="HUEL-CATION TRANSPORTER"/>
    <property type="match status" value="1"/>
</dbReference>
<name>A0AA35X4Q9_GEOBA</name>
<evidence type="ECO:0000256" key="16">
    <source>
        <dbReference type="ARBA" id="ARBA00023163"/>
    </source>
</evidence>
<dbReference type="Gene3D" id="3.90.530.10">
    <property type="entry name" value="XPA C-terminal domain"/>
    <property type="match status" value="1"/>
</dbReference>
<dbReference type="GO" id="GO:0008324">
    <property type="term" value="F:monoatomic cation transmembrane transporter activity"/>
    <property type="evidence" value="ECO:0007669"/>
    <property type="project" value="InterPro"/>
</dbReference>